<dbReference type="OrthoDB" id="9968377at2"/>
<dbReference type="Proteomes" id="UP000035704">
    <property type="component" value="Chromosome"/>
</dbReference>
<gene>
    <name evidence="1" type="ORF">CACET_c18340</name>
</gene>
<proteinExistence type="predicted"/>
<dbReference type="KEGG" id="cace:CACET_c18340"/>
<dbReference type="STRING" id="84022.CACET_c18340"/>
<accession>A0A0D8IDF5</accession>
<dbReference type="PATRIC" id="fig|84022.5.peg.3291"/>
<evidence type="ECO:0000313" key="2">
    <source>
        <dbReference type="Proteomes" id="UP000035704"/>
    </source>
</evidence>
<dbReference type="EMBL" id="CP009687">
    <property type="protein sequence ID" value="AKL95282.1"/>
    <property type="molecule type" value="Genomic_DNA"/>
</dbReference>
<reference evidence="1 2" key="1">
    <citation type="submission" date="2014-10" db="EMBL/GenBank/DDBJ databases">
        <title>Genome sequence of Clostridium aceticum DSM 1496.</title>
        <authorList>
            <person name="Poehlein A."/>
            <person name="Schiel-Bengelsdorf B."/>
            <person name="Gottschalk G."/>
            <person name="Duerre P."/>
            <person name="Daniel R."/>
        </authorList>
    </citation>
    <scope>NUCLEOTIDE SEQUENCE [LARGE SCALE GENOMIC DNA]</scope>
    <source>
        <strain evidence="1 2">DSM 1496</strain>
    </source>
</reference>
<keyword evidence="2" id="KW-1185">Reference proteome</keyword>
<dbReference type="AlphaFoldDB" id="A0A0D8IDF5"/>
<organism evidence="1 2">
    <name type="scientific">Clostridium aceticum</name>
    <dbReference type="NCBI Taxonomy" id="84022"/>
    <lineage>
        <taxon>Bacteria</taxon>
        <taxon>Bacillati</taxon>
        <taxon>Bacillota</taxon>
        <taxon>Clostridia</taxon>
        <taxon>Eubacteriales</taxon>
        <taxon>Clostridiaceae</taxon>
        <taxon>Clostridium</taxon>
    </lineage>
</organism>
<sequence>MIEVLVAITLAGIMITSIFSILMSINRMHQRSVAHYEISKIAQSVMEELNFAEVLEDKDFDEENYAIEITKEKIDAIKKGYRIRLKLQHVSLSTEYLLYGYVKDRDVIAREIYYEIPIEPWELLD</sequence>
<name>A0A0D8IDF5_9CLOT</name>
<protein>
    <submittedName>
        <fullName evidence="1">Uncharacterized protein</fullName>
    </submittedName>
</protein>
<evidence type="ECO:0000313" key="1">
    <source>
        <dbReference type="EMBL" id="AKL95282.1"/>
    </source>
</evidence>